<accession>A0A8H6M2Z6</accession>
<reference evidence="2 4" key="1">
    <citation type="submission" date="2020-07" db="EMBL/GenBank/DDBJ databases">
        <title>Comparative genomics of pyrophilous fungi reveals a link between fire events and developmental genes.</title>
        <authorList>
            <consortium name="DOE Joint Genome Institute"/>
            <person name="Steindorff A.S."/>
            <person name="Carver A."/>
            <person name="Calhoun S."/>
            <person name="Stillman K."/>
            <person name="Liu H."/>
            <person name="Lipzen A."/>
            <person name="Pangilinan J."/>
            <person name="Labutti K."/>
            <person name="Bruns T.D."/>
            <person name="Grigoriev I.V."/>
        </authorList>
    </citation>
    <scope>NUCLEOTIDE SEQUENCE [LARGE SCALE GENOMIC DNA]</scope>
    <source>
        <strain evidence="2 4">CBS 144469</strain>
    </source>
</reference>
<proteinExistence type="predicted"/>
<feature type="compositionally biased region" description="Basic and acidic residues" evidence="1">
    <location>
        <begin position="70"/>
        <end position="86"/>
    </location>
</feature>
<feature type="region of interest" description="Disordered" evidence="1">
    <location>
        <begin position="110"/>
        <end position="136"/>
    </location>
</feature>
<dbReference type="AlphaFoldDB" id="A0A8H6M2Z6"/>
<feature type="region of interest" description="Disordered" evidence="1">
    <location>
        <begin position="55"/>
        <end position="96"/>
    </location>
</feature>
<feature type="region of interest" description="Disordered" evidence="1">
    <location>
        <begin position="206"/>
        <end position="228"/>
    </location>
</feature>
<sequence>MSQGSVFVDPSFYRARRGQTTACPPVPTPSHASKFLAPLVLSHFDAPFTHTTSANAAQFTKRPGSARSAHLRDARPSRAAGPEKDAPAALCTPTLPSPDTSRLEVSACDTTTQKARSLKPGRTSSRCTASPSIPASGASSRIRTRACLASRTRAPHVCALGETVGSIRATLAASTSARKMRILSEREQDCSAPFRPSAIDTCALASKTGSSSTEHPQLPSPYMPTHVPRDDGVTNALKLRRPADENACKRHAGALGRPCVAVVDASDSHTRPHDALTLAFKLRKLGKQEQLCPTYTLVRRLFGCGDTTHSPREHDDSQRTSIARVTDVGN</sequence>
<name>A0A8H6M2Z6_9AGAR</name>
<keyword evidence="4" id="KW-1185">Reference proteome</keyword>
<dbReference type="Proteomes" id="UP000521943">
    <property type="component" value="Unassembled WGS sequence"/>
</dbReference>
<comment type="caution">
    <text evidence="2">The sequence shown here is derived from an EMBL/GenBank/DDBJ whole genome shotgun (WGS) entry which is preliminary data.</text>
</comment>
<evidence type="ECO:0000313" key="2">
    <source>
        <dbReference type="EMBL" id="KAF6753633.1"/>
    </source>
</evidence>
<organism evidence="2 4">
    <name type="scientific">Ephemerocybe angulata</name>
    <dbReference type="NCBI Taxonomy" id="980116"/>
    <lineage>
        <taxon>Eukaryota</taxon>
        <taxon>Fungi</taxon>
        <taxon>Dikarya</taxon>
        <taxon>Basidiomycota</taxon>
        <taxon>Agaricomycotina</taxon>
        <taxon>Agaricomycetes</taxon>
        <taxon>Agaricomycetidae</taxon>
        <taxon>Agaricales</taxon>
        <taxon>Agaricineae</taxon>
        <taxon>Psathyrellaceae</taxon>
        <taxon>Ephemerocybe</taxon>
    </lineage>
</organism>
<evidence type="ECO:0000313" key="4">
    <source>
        <dbReference type="Proteomes" id="UP000521943"/>
    </source>
</evidence>
<gene>
    <name evidence="2" type="ORF">DFP72DRAFT_1046436</name>
    <name evidence="3" type="ORF">DFP72DRAFT_1046440</name>
</gene>
<evidence type="ECO:0000313" key="3">
    <source>
        <dbReference type="EMBL" id="KAF6753641.1"/>
    </source>
</evidence>
<evidence type="ECO:0000256" key="1">
    <source>
        <dbReference type="SAM" id="MobiDB-lite"/>
    </source>
</evidence>
<protein>
    <submittedName>
        <fullName evidence="2">Uncharacterized protein</fullName>
    </submittedName>
</protein>
<dbReference type="EMBL" id="JACGCI010000038">
    <property type="protein sequence ID" value="KAF6753633.1"/>
    <property type="molecule type" value="Genomic_DNA"/>
</dbReference>
<dbReference type="EMBL" id="JACGCI010000038">
    <property type="protein sequence ID" value="KAF6753641.1"/>
    <property type="molecule type" value="Genomic_DNA"/>
</dbReference>